<keyword evidence="7" id="KW-1185">Reference proteome</keyword>
<dbReference type="InterPro" id="IPR050426">
    <property type="entry name" value="Glycosyltransferase_28"/>
</dbReference>
<protein>
    <submittedName>
        <fullName evidence="6">Glycosyltransferase family 1 protein</fullName>
    </submittedName>
</protein>
<dbReference type="GO" id="GO:0017000">
    <property type="term" value="P:antibiotic biosynthetic process"/>
    <property type="evidence" value="ECO:0007669"/>
    <property type="project" value="UniProtKB-ARBA"/>
</dbReference>
<dbReference type="EMBL" id="JAAKZZ010000023">
    <property type="protein sequence ID" value="NGO67569.1"/>
    <property type="molecule type" value="Genomic_DNA"/>
</dbReference>
<reference evidence="6 7" key="1">
    <citation type="submission" date="2020-02" db="EMBL/GenBank/DDBJ databases">
        <title>Whole-genome analyses of novel actinobacteria.</title>
        <authorList>
            <person name="Sahin N."/>
            <person name="Tatar D."/>
        </authorList>
    </citation>
    <scope>NUCLEOTIDE SEQUENCE [LARGE SCALE GENOMIC DNA]</scope>
    <source>
        <strain evidence="6 7">SB3404</strain>
    </source>
</reference>
<feature type="domain" description="Erythromycin biosynthesis protein CIII-like C-terminal" evidence="4">
    <location>
        <begin position="242"/>
        <end position="379"/>
    </location>
</feature>
<evidence type="ECO:0000256" key="1">
    <source>
        <dbReference type="ARBA" id="ARBA00006962"/>
    </source>
</evidence>
<dbReference type="Gene3D" id="3.40.50.2000">
    <property type="entry name" value="Glycogen Phosphorylase B"/>
    <property type="match status" value="2"/>
</dbReference>
<comment type="caution">
    <text evidence="6">The sequence shown here is derived from an EMBL/GenBank/DDBJ whole genome shotgun (WGS) entry which is preliminary data.</text>
</comment>
<dbReference type="GO" id="GO:0008194">
    <property type="term" value="F:UDP-glycosyltransferase activity"/>
    <property type="evidence" value="ECO:0007669"/>
    <property type="project" value="InterPro"/>
</dbReference>
<dbReference type="PANTHER" id="PTHR48050">
    <property type="entry name" value="STEROL 3-BETA-GLUCOSYLTRANSFERASE"/>
    <property type="match status" value="1"/>
</dbReference>
<keyword evidence="2" id="KW-0328">Glycosyltransferase</keyword>
<evidence type="ECO:0000313" key="7">
    <source>
        <dbReference type="Proteomes" id="UP000477722"/>
    </source>
</evidence>
<dbReference type="Proteomes" id="UP000477722">
    <property type="component" value="Unassembled WGS sequence"/>
</dbReference>
<organism evidence="6 7">
    <name type="scientific">Streptomyces boncukensis</name>
    <dbReference type="NCBI Taxonomy" id="2711219"/>
    <lineage>
        <taxon>Bacteria</taxon>
        <taxon>Bacillati</taxon>
        <taxon>Actinomycetota</taxon>
        <taxon>Actinomycetes</taxon>
        <taxon>Kitasatosporales</taxon>
        <taxon>Streptomycetaceae</taxon>
        <taxon>Streptomyces</taxon>
    </lineage>
</organism>
<evidence type="ECO:0000259" key="5">
    <source>
        <dbReference type="Pfam" id="PF21036"/>
    </source>
</evidence>
<keyword evidence="3 6" id="KW-0808">Transferase</keyword>
<dbReference type="CDD" id="cd03784">
    <property type="entry name" value="GT1_Gtf-like"/>
    <property type="match status" value="1"/>
</dbReference>
<comment type="similarity">
    <text evidence="1">Belongs to the glycosyltransferase 28 family.</text>
</comment>
<feature type="domain" description="Erythromycin biosynthesis protein CIII-like N-terminal" evidence="5">
    <location>
        <begin position="22"/>
        <end position="221"/>
    </location>
</feature>
<dbReference type="InterPro" id="IPR002213">
    <property type="entry name" value="UDP_glucos_trans"/>
</dbReference>
<dbReference type="RefSeq" id="WP_165297228.1">
    <property type="nucleotide sequence ID" value="NZ_JAAKZZ010000023.1"/>
</dbReference>
<evidence type="ECO:0000259" key="4">
    <source>
        <dbReference type="Pfam" id="PF06722"/>
    </source>
</evidence>
<dbReference type="InterPro" id="IPR010610">
    <property type="entry name" value="EryCIII-like_C"/>
</dbReference>
<dbReference type="GO" id="GO:0016758">
    <property type="term" value="F:hexosyltransferase activity"/>
    <property type="evidence" value="ECO:0007669"/>
    <property type="project" value="UniProtKB-ARBA"/>
</dbReference>
<gene>
    <name evidence="6" type="ORF">G5C65_04195</name>
</gene>
<dbReference type="PANTHER" id="PTHR48050:SF13">
    <property type="entry name" value="STEROL 3-BETA-GLUCOSYLTRANSFERASE UGT80A2"/>
    <property type="match status" value="1"/>
</dbReference>
<evidence type="ECO:0000256" key="3">
    <source>
        <dbReference type="ARBA" id="ARBA00022679"/>
    </source>
</evidence>
<sequence length="386" mass="39667">MRFLFTSTPAFSQTTPLIPLAQAARLQGHQVLFAAGGDSLPTAAEAGLPVLDAAPDADVTAPYRRFAATAMEREPTYAETMELLSDAFAEIGETLLPGLEAAARDWRADVVLYPPMLPAAGLAARAAGSLAVLHEIGLRHPPFPLRGARARESGESAAPVPDAGVALGPDSLERFNSMVRPGDAPPYPVLPMRPGTHNGGGPVPTWALRAGSRPRVLLTMGSVPEHVRAQGPLLAELAKGAEGALDAEVVVTTLGTGVGREPGASGERRRAVDFLPLGALLPTCAAVVHHGGMSTMLSALAAGVPQVIVTTTRGDALSNAEAVRQRGAGVRLEPSACSAGAAGEAVRAVVRDPAYRAASVRVAAELAARPGPQDVAGRLARRAAAR</sequence>
<dbReference type="AlphaFoldDB" id="A0A6G4WQM0"/>
<dbReference type="InterPro" id="IPR048284">
    <property type="entry name" value="EryCIII-like_N"/>
</dbReference>
<dbReference type="SUPFAM" id="SSF53756">
    <property type="entry name" value="UDP-Glycosyltransferase/glycogen phosphorylase"/>
    <property type="match status" value="1"/>
</dbReference>
<dbReference type="Pfam" id="PF21036">
    <property type="entry name" value="EryCIII-like_N"/>
    <property type="match status" value="1"/>
</dbReference>
<accession>A0A6G4WQM0</accession>
<evidence type="ECO:0000313" key="6">
    <source>
        <dbReference type="EMBL" id="NGO67569.1"/>
    </source>
</evidence>
<name>A0A6G4WQM0_9ACTN</name>
<proteinExistence type="inferred from homology"/>
<dbReference type="Pfam" id="PF06722">
    <property type="entry name" value="EryCIII-like_C"/>
    <property type="match status" value="1"/>
</dbReference>
<evidence type="ECO:0000256" key="2">
    <source>
        <dbReference type="ARBA" id="ARBA00022676"/>
    </source>
</evidence>